<name>A0A0A1V6N7_9HYPO</name>
<dbReference type="AlphaFoldDB" id="A0A0A1V6N7"/>
<dbReference type="HOGENOM" id="CLU_877396_0_0_1"/>
<accession>A0A0A1V6N7</accession>
<evidence type="ECO:0000313" key="5">
    <source>
        <dbReference type="Proteomes" id="UP000030151"/>
    </source>
</evidence>
<proteinExistence type="predicted"/>
<evidence type="ECO:0000256" key="2">
    <source>
        <dbReference type="SAM" id="SignalP"/>
    </source>
</evidence>
<sequence length="317" mass="34630">MSEVLWPRLQTLVVLARCQLWVSIGGSVMPHPDTAMMEGFARTLRSKQYGLHLFTLSLETPESMDWLTKIIQQIVDLNSTTSGGPRQYEQECPVAATPLDRSNFQRRAKRHSAGDGGEGTNVSDGQEDEELTIMQGLGTFCAGVVTDMSANPSSSFSLGDRVCLLCRVIKDSSRYITFGVSSSSSLSLGTSRSTIGATHPNIRFSTVYMDQLSNDEAVKVETIPKSAMSPSMEVLSSLSTQKKFSSPSQSHVTYFPASDLRGIFDHLHRLKKTEHLHVKFDNMDTVQATPDLDSTGTFLIAGGLGGLGRAIARWMLS</sequence>
<feature type="signal peptide" evidence="2">
    <location>
        <begin position="1"/>
        <end position="25"/>
    </location>
</feature>
<evidence type="ECO:0000256" key="1">
    <source>
        <dbReference type="SAM" id="MobiDB-lite"/>
    </source>
</evidence>
<feature type="region of interest" description="Disordered" evidence="1">
    <location>
        <begin position="105"/>
        <end position="124"/>
    </location>
</feature>
<dbReference type="EMBL" id="JELW01000002">
    <property type="protein sequence ID" value="EXV05286.1"/>
    <property type="molecule type" value="Genomic_DNA"/>
</dbReference>
<feature type="domain" description="HRPKS sdrA-like NAD(P)-binding" evidence="3">
    <location>
        <begin position="8"/>
        <end position="91"/>
    </location>
</feature>
<dbReference type="Pfam" id="PF23114">
    <property type="entry name" value="NAD-bd_HRPKS_sdrA"/>
    <property type="match status" value="1"/>
</dbReference>
<organism evidence="4 5">
    <name type="scientific">Metarhizium robertsii</name>
    <dbReference type="NCBI Taxonomy" id="568076"/>
    <lineage>
        <taxon>Eukaryota</taxon>
        <taxon>Fungi</taxon>
        <taxon>Dikarya</taxon>
        <taxon>Ascomycota</taxon>
        <taxon>Pezizomycotina</taxon>
        <taxon>Sordariomycetes</taxon>
        <taxon>Hypocreomycetidae</taxon>
        <taxon>Hypocreales</taxon>
        <taxon>Clavicipitaceae</taxon>
        <taxon>Metarhizium</taxon>
    </lineage>
</organism>
<evidence type="ECO:0000259" key="3">
    <source>
        <dbReference type="Pfam" id="PF23114"/>
    </source>
</evidence>
<keyword evidence="2" id="KW-0732">Signal</keyword>
<feature type="chain" id="PRO_5001981386" description="HRPKS sdrA-like NAD(P)-binding domain-containing protein" evidence="2">
    <location>
        <begin position="26"/>
        <end position="317"/>
    </location>
</feature>
<dbReference type="InterPro" id="IPR056501">
    <property type="entry name" value="NAD-bd_HRPKS_sdrA"/>
</dbReference>
<protein>
    <recommendedName>
        <fullName evidence="3">HRPKS sdrA-like NAD(P)-binding domain-containing protein</fullName>
    </recommendedName>
</protein>
<evidence type="ECO:0000313" key="4">
    <source>
        <dbReference type="EMBL" id="EXV05286.1"/>
    </source>
</evidence>
<dbReference type="Proteomes" id="UP000030151">
    <property type="component" value="Unassembled WGS sequence"/>
</dbReference>
<dbReference type="Gene3D" id="3.40.50.720">
    <property type="entry name" value="NAD(P)-binding Rossmann-like Domain"/>
    <property type="match status" value="1"/>
</dbReference>
<gene>
    <name evidence="4" type="ORF">X797_002974</name>
</gene>
<reference evidence="4 5" key="1">
    <citation type="submission" date="2014-02" db="EMBL/GenBank/DDBJ databases">
        <title>The genome sequence of the entomopathogenic fungus Metarhizium robertsii ARSEF 2575.</title>
        <authorList>
            <person name="Giuliano Garisto Donzelli B."/>
            <person name="Roe B.A."/>
            <person name="Macmil S.L."/>
            <person name="Krasnoff S.B."/>
            <person name="Gibson D.M."/>
        </authorList>
    </citation>
    <scope>NUCLEOTIDE SEQUENCE [LARGE SCALE GENOMIC DNA]</scope>
    <source>
        <strain evidence="4 5">ARSEF 2575</strain>
    </source>
</reference>
<comment type="caution">
    <text evidence="4">The sequence shown here is derived from an EMBL/GenBank/DDBJ whole genome shotgun (WGS) entry which is preliminary data.</text>
</comment>